<protein>
    <submittedName>
        <fullName evidence="3">Apple domain-containing protein</fullName>
    </submittedName>
</protein>
<dbReference type="AlphaFoldDB" id="A0A183IPY3"/>
<gene>
    <name evidence="1" type="ORF">SBAD_LOCUS5680</name>
</gene>
<sequence length="321" mass="36137">MQQIADRTFLTYISRTVLVRNGLLMLIIDASDRPVLHGIREYVFSAQSTIFTMQENSSASTNSTNVHSSWRTVHTGILTAGLFVFISVLASYPFDQTSNKVGYVVEGLPEVERVTDRCHYGAIISIHRTETVTSFSSRRCAMEKNGQATDMNCQVSCGYFEIQRRLLSCCYELEKIPQERCKAFRNVLGQCLIPICNELFLCVHDTWDSLSLHYIDNPSDFLKVSFSLKIRRLIAVRESERPRFHVAKQNEPNYSSSGGGGIVAVTDMVDLCTRTFEKESSDEFTGDSFLASIDKQLSRPLNRRALVSQHGSSNEPKVGEC</sequence>
<proteinExistence type="predicted"/>
<keyword evidence="2" id="KW-1185">Reference proteome</keyword>
<dbReference type="Proteomes" id="UP000270296">
    <property type="component" value="Unassembled WGS sequence"/>
</dbReference>
<evidence type="ECO:0000313" key="1">
    <source>
        <dbReference type="EMBL" id="VDP07981.1"/>
    </source>
</evidence>
<reference evidence="3" key="1">
    <citation type="submission" date="2016-06" db="UniProtKB">
        <authorList>
            <consortium name="WormBaseParasite"/>
        </authorList>
    </citation>
    <scope>IDENTIFICATION</scope>
</reference>
<reference evidence="1 2" key="2">
    <citation type="submission" date="2018-11" db="EMBL/GenBank/DDBJ databases">
        <authorList>
            <consortium name="Pathogen Informatics"/>
        </authorList>
    </citation>
    <scope>NUCLEOTIDE SEQUENCE [LARGE SCALE GENOMIC DNA]</scope>
</reference>
<evidence type="ECO:0000313" key="2">
    <source>
        <dbReference type="Proteomes" id="UP000270296"/>
    </source>
</evidence>
<dbReference type="EMBL" id="UZAM01009167">
    <property type="protein sequence ID" value="VDP07981.1"/>
    <property type="molecule type" value="Genomic_DNA"/>
</dbReference>
<dbReference type="WBParaSite" id="SBAD_0000590501-mRNA-1">
    <property type="protein sequence ID" value="SBAD_0000590501-mRNA-1"/>
    <property type="gene ID" value="SBAD_0000590501"/>
</dbReference>
<dbReference type="OrthoDB" id="5918409at2759"/>
<organism evidence="3">
    <name type="scientific">Soboliphyme baturini</name>
    <dbReference type="NCBI Taxonomy" id="241478"/>
    <lineage>
        <taxon>Eukaryota</taxon>
        <taxon>Metazoa</taxon>
        <taxon>Ecdysozoa</taxon>
        <taxon>Nematoda</taxon>
        <taxon>Enoplea</taxon>
        <taxon>Dorylaimia</taxon>
        <taxon>Dioctophymatida</taxon>
        <taxon>Dioctophymatoidea</taxon>
        <taxon>Soboliphymatidae</taxon>
        <taxon>Soboliphyme</taxon>
    </lineage>
</organism>
<accession>A0A183IPY3</accession>
<name>A0A183IPY3_9BILA</name>
<evidence type="ECO:0000313" key="3">
    <source>
        <dbReference type="WBParaSite" id="SBAD_0000590501-mRNA-1"/>
    </source>
</evidence>